<evidence type="ECO:0000313" key="2">
    <source>
        <dbReference type="Proteomes" id="UP000287247"/>
    </source>
</evidence>
<reference evidence="2" key="1">
    <citation type="submission" date="2017-05" db="EMBL/GenBank/DDBJ databases">
        <title>Physiological properties and genetic analysis related to exopolysaccharide production of fresh-water unicellular cyanobacterium Aphanothece sacrum, Suizenji Nori, that has been cultured as a food source in Japan.</title>
        <authorList>
            <person name="Kanesaki Y."/>
            <person name="Yoshikawa S."/>
            <person name="Ohki K."/>
        </authorList>
    </citation>
    <scope>NUCLEOTIDE SEQUENCE [LARGE SCALE GENOMIC DNA]</scope>
    <source>
        <strain evidence="2">FPU1</strain>
    </source>
</reference>
<organism evidence="1 2">
    <name type="scientific">Aphanothece sacrum FPU1</name>
    <dbReference type="NCBI Taxonomy" id="1920663"/>
    <lineage>
        <taxon>Bacteria</taxon>
        <taxon>Bacillati</taxon>
        <taxon>Cyanobacteriota</taxon>
        <taxon>Cyanophyceae</taxon>
        <taxon>Oscillatoriophycideae</taxon>
        <taxon>Chroococcales</taxon>
        <taxon>Aphanothecaceae</taxon>
        <taxon>Aphanothece</taxon>
    </lineage>
</organism>
<dbReference type="Proteomes" id="UP000287247">
    <property type="component" value="Unassembled WGS sequence"/>
</dbReference>
<dbReference type="GO" id="GO:0016301">
    <property type="term" value="F:kinase activity"/>
    <property type="evidence" value="ECO:0007669"/>
    <property type="project" value="UniProtKB-KW"/>
</dbReference>
<comment type="caution">
    <text evidence="1">The sequence shown here is derived from an EMBL/GenBank/DDBJ whole genome shotgun (WGS) entry which is preliminary data.</text>
</comment>
<evidence type="ECO:0000313" key="1">
    <source>
        <dbReference type="EMBL" id="GBF80884.1"/>
    </source>
</evidence>
<dbReference type="RefSeq" id="WP_124974734.1">
    <property type="nucleotide sequence ID" value="NZ_BDQK01000013.1"/>
</dbReference>
<keyword evidence="2" id="KW-1185">Reference proteome</keyword>
<keyword evidence="1" id="KW-0418">Kinase</keyword>
<sequence length="69" mass="7819">MSKIKIDNLELNPQLIEENSLETLKEESDLNQIRGGELVIFDPFDPFDPIVVIKPPILSGCKGFFNFLV</sequence>
<proteinExistence type="predicted"/>
<dbReference type="EMBL" id="BDQK01000013">
    <property type="protein sequence ID" value="GBF80884.1"/>
    <property type="molecule type" value="Genomic_DNA"/>
</dbReference>
<name>A0A401II10_APHSA</name>
<gene>
    <name evidence="1" type="ORF">AsFPU1_2292</name>
</gene>
<keyword evidence="1" id="KW-0808">Transferase</keyword>
<protein>
    <submittedName>
        <fullName evidence="1">Polyphosphate kinase</fullName>
    </submittedName>
</protein>
<dbReference type="AlphaFoldDB" id="A0A401II10"/>
<accession>A0A401II10</accession>